<keyword evidence="10" id="KW-0220">Diaminopimelate biosynthesis</keyword>
<comment type="pathway">
    <text evidence="2 12">Amino-acid biosynthesis; L-lysine biosynthesis via DAP pathway; (S)-tetrahydrodipicolinate from L-aspartate: step 1/4.</text>
</comment>
<dbReference type="PANTHER" id="PTHR21499:SF59">
    <property type="entry name" value="ASPARTOKINASE"/>
    <property type="match status" value="1"/>
</dbReference>
<comment type="catalytic activity">
    <reaction evidence="11">
        <text>L-aspartate + ATP = 4-phospho-L-aspartate + ADP</text>
        <dbReference type="Rhea" id="RHEA:23776"/>
        <dbReference type="ChEBI" id="CHEBI:29991"/>
        <dbReference type="ChEBI" id="CHEBI:30616"/>
        <dbReference type="ChEBI" id="CHEBI:57535"/>
        <dbReference type="ChEBI" id="CHEBI:456216"/>
        <dbReference type="EC" id="2.7.2.4"/>
    </reaction>
</comment>
<dbReference type="Gene3D" id="1.20.120.1320">
    <property type="entry name" value="Aspartokinase, catalytic domain"/>
    <property type="match status" value="1"/>
</dbReference>
<evidence type="ECO:0000256" key="2">
    <source>
        <dbReference type="ARBA" id="ARBA00004766"/>
    </source>
</evidence>
<evidence type="ECO:0000256" key="7">
    <source>
        <dbReference type="ARBA" id="ARBA00022741"/>
    </source>
</evidence>
<dbReference type="GO" id="GO:0009088">
    <property type="term" value="P:threonine biosynthetic process"/>
    <property type="evidence" value="ECO:0007669"/>
    <property type="project" value="UniProtKB-UniPathway"/>
</dbReference>
<dbReference type="SUPFAM" id="SSF53633">
    <property type="entry name" value="Carbamate kinase-like"/>
    <property type="match status" value="1"/>
</dbReference>
<dbReference type="AlphaFoldDB" id="A0A6J4R5T8"/>
<gene>
    <name evidence="14" type="ORF">AVDCRST_MAG58-3330</name>
</gene>
<dbReference type="NCBIfam" id="TIGR00657">
    <property type="entry name" value="asp_kinases"/>
    <property type="match status" value="1"/>
</dbReference>
<evidence type="ECO:0000256" key="4">
    <source>
        <dbReference type="ARBA" id="ARBA00013059"/>
    </source>
</evidence>
<evidence type="ECO:0000313" key="14">
    <source>
        <dbReference type="EMBL" id="CAA9464922.1"/>
    </source>
</evidence>
<name>A0A6J4R5T8_9ACTN</name>
<evidence type="ECO:0000256" key="6">
    <source>
        <dbReference type="ARBA" id="ARBA00022679"/>
    </source>
</evidence>
<evidence type="ECO:0000256" key="1">
    <source>
        <dbReference type="ARBA" id="ARBA00002843"/>
    </source>
</evidence>
<accession>A0A6J4R5T8</accession>
<organism evidence="14">
    <name type="scientific">uncultured Rubrobacteraceae bacterium</name>
    <dbReference type="NCBI Taxonomy" id="349277"/>
    <lineage>
        <taxon>Bacteria</taxon>
        <taxon>Bacillati</taxon>
        <taxon>Actinomycetota</taxon>
        <taxon>Rubrobacteria</taxon>
        <taxon>Rubrobacterales</taxon>
        <taxon>Rubrobacteraceae</taxon>
        <taxon>environmental samples</taxon>
    </lineage>
</organism>
<evidence type="ECO:0000259" key="13">
    <source>
        <dbReference type="Pfam" id="PF00696"/>
    </source>
</evidence>
<dbReference type="GO" id="GO:0005524">
    <property type="term" value="F:ATP binding"/>
    <property type="evidence" value="ECO:0007669"/>
    <property type="project" value="UniProtKB-KW"/>
</dbReference>
<evidence type="ECO:0000256" key="9">
    <source>
        <dbReference type="ARBA" id="ARBA00022840"/>
    </source>
</evidence>
<keyword evidence="9" id="KW-0067">ATP-binding</keyword>
<evidence type="ECO:0000256" key="11">
    <source>
        <dbReference type="RuleBase" id="RU003448"/>
    </source>
</evidence>
<dbReference type="InterPro" id="IPR036393">
    <property type="entry name" value="AceGlu_kinase-like_sf"/>
</dbReference>
<dbReference type="GO" id="GO:0004072">
    <property type="term" value="F:aspartate kinase activity"/>
    <property type="evidence" value="ECO:0007669"/>
    <property type="project" value="UniProtKB-EC"/>
</dbReference>
<dbReference type="InterPro" id="IPR042199">
    <property type="entry name" value="AsparK_Bifunc_asparK/hSer_DH"/>
</dbReference>
<dbReference type="EMBL" id="CADCVF010000069">
    <property type="protein sequence ID" value="CAA9464922.1"/>
    <property type="molecule type" value="Genomic_DNA"/>
</dbReference>
<dbReference type="PANTHER" id="PTHR21499">
    <property type="entry name" value="ASPARTATE KINASE"/>
    <property type="match status" value="1"/>
</dbReference>
<keyword evidence="12" id="KW-0028">Amino-acid biosynthesis</keyword>
<evidence type="ECO:0000256" key="5">
    <source>
        <dbReference type="ARBA" id="ARBA00016273"/>
    </source>
</evidence>
<dbReference type="InterPro" id="IPR001048">
    <property type="entry name" value="Asp/Glu/Uridylate_kinase"/>
</dbReference>
<dbReference type="InterPro" id="IPR001341">
    <property type="entry name" value="Asp_kinase"/>
</dbReference>
<evidence type="ECO:0000256" key="10">
    <source>
        <dbReference type="ARBA" id="ARBA00022915"/>
    </source>
</evidence>
<comment type="pathway">
    <text evidence="12">Amino-acid biosynthesis; L-threonine biosynthesis; L-threonine from L-aspartate: step 1/5.</text>
</comment>
<keyword evidence="7" id="KW-0547">Nucleotide-binding</keyword>
<reference evidence="14" key="1">
    <citation type="submission" date="2020-02" db="EMBL/GenBank/DDBJ databases">
        <authorList>
            <person name="Meier V. D."/>
        </authorList>
    </citation>
    <scope>NUCLEOTIDE SEQUENCE</scope>
    <source>
        <strain evidence="14">AVDCRST_MAG58</strain>
    </source>
</reference>
<comment type="function">
    <text evidence="1">Catalyzes the phosphorylation of the beta-carboxyl group of aspartic acid with ATP to yield 4-phospho-L-aspartate, which is involved in the branched biosynthetic pathway leading to the biosynthesis of amino acids lysine, threonine, isoleucine and methionine.</text>
</comment>
<dbReference type="InterPro" id="IPR018042">
    <property type="entry name" value="Aspartate_kinase_CS"/>
</dbReference>
<comment type="similarity">
    <text evidence="3 11">Belongs to the aspartokinase family.</text>
</comment>
<protein>
    <recommendedName>
        <fullName evidence="5 11">Aspartokinase</fullName>
        <ecNumber evidence="4 11">2.7.2.4</ecNumber>
    </recommendedName>
</protein>
<dbReference type="UniPathway" id="UPA00034">
    <property type="reaction ID" value="UER00015"/>
</dbReference>
<dbReference type="GO" id="GO:0009089">
    <property type="term" value="P:lysine biosynthetic process via diaminopimelate"/>
    <property type="evidence" value="ECO:0007669"/>
    <property type="project" value="UniProtKB-UniPathway"/>
</dbReference>
<proteinExistence type="inferred from homology"/>
<dbReference type="GO" id="GO:0005829">
    <property type="term" value="C:cytosol"/>
    <property type="evidence" value="ECO:0007669"/>
    <property type="project" value="TreeGrafter"/>
</dbReference>
<evidence type="ECO:0000256" key="12">
    <source>
        <dbReference type="RuleBase" id="RU004249"/>
    </source>
</evidence>
<feature type="domain" description="Aspartate/glutamate/uridylate kinase" evidence="13">
    <location>
        <begin position="5"/>
        <end position="294"/>
    </location>
</feature>
<sequence>MDRPLVIKFGGTSVGGGSQFVRAARIAAEAARVNPVAVVVSAMGGTTDTLLGYARKSSGWVKRTHDGETHEASIAELRRMLVERHLHAAREAVDAQHLPGIEGRVVDLLGELEEVIGAPYDNVKARRDEIAVYGERLSAEILAGAISSQGIPSRVVAADPIATDARFGEAEVDPAATRERAARYVSPLLESGFVAVVPGYVGRSPRGMPTTLGRGGSDLSATVLGRALDSDEVWIMSDVDGVLDADPRLVPDASLMPRLSYREAGIFAGLGAKVLHPRTMEPASEAGIEVFVRNTFAPEGAGTHVTGFDPGAGVRCVALRQNVAMEIPCTDGREGRAAMVVCIGSPEDEDLERGRRCLREAGIPVQHFGIAAAGLVFVVSADVGLDALRALHARLIPPAGDFAGEEVA</sequence>
<dbReference type="UniPathway" id="UPA00051">
    <property type="reaction ID" value="UER00462"/>
</dbReference>
<evidence type="ECO:0000256" key="8">
    <source>
        <dbReference type="ARBA" id="ARBA00022777"/>
    </source>
</evidence>
<evidence type="ECO:0000256" key="3">
    <source>
        <dbReference type="ARBA" id="ARBA00010122"/>
    </source>
</evidence>
<keyword evidence="6 11" id="KW-0808">Transferase</keyword>
<dbReference type="PROSITE" id="PS00324">
    <property type="entry name" value="ASPARTOKINASE"/>
    <property type="match status" value="1"/>
</dbReference>
<dbReference type="UniPathway" id="UPA00050">
    <property type="reaction ID" value="UER00461"/>
</dbReference>
<dbReference type="GO" id="GO:0009090">
    <property type="term" value="P:homoserine biosynthetic process"/>
    <property type="evidence" value="ECO:0007669"/>
    <property type="project" value="TreeGrafter"/>
</dbReference>
<dbReference type="Gene3D" id="3.40.1160.10">
    <property type="entry name" value="Acetylglutamate kinase-like"/>
    <property type="match status" value="1"/>
</dbReference>
<dbReference type="Pfam" id="PF00696">
    <property type="entry name" value="AA_kinase"/>
    <property type="match status" value="1"/>
</dbReference>
<dbReference type="GO" id="GO:0019877">
    <property type="term" value="P:diaminopimelate biosynthetic process"/>
    <property type="evidence" value="ECO:0007669"/>
    <property type="project" value="UniProtKB-KW"/>
</dbReference>
<keyword evidence="8 11" id="KW-0418">Kinase</keyword>
<comment type="pathway">
    <text evidence="12">Amino-acid biosynthesis; L-methionine biosynthesis via de novo pathway; L-homoserine from L-aspartate: step 1/3.</text>
</comment>
<dbReference type="EC" id="2.7.2.4" evidence="4 11"/>